<gene>
    <name evidence="2" type="ORF">COCNU_02G006810</name>
</gene>
<dbReference type="EMBL" id="CM017873">
    <property type="protein sequence ID" value="KAG1330713.1"/>
    <property type="molecule type" value="Genomic_DNA"/>
</dbReference>
<dbReference type="Proteomes" id="UP000797356">
    <property type="component" value="Chromosome 2"/>
</dbReference>
<dbReference type="AlphaFoldDB" id="A0A8K0HYS1"/>
<organism evidence="2 3">
    <name type="scientific">Cocos nucifera</name>
    <name type="common">Coconut palm</name>
    <dbReference type="NCBI Taxonomy" id="13894"/>
    <lineage>
        <taxon>Eukaryota</taxon>
        <taxon>Viridiplantae</taxon>
        <taxon>Streptophyta</taxon>
        <taxon>Embryophyta</taxon>
        <taxon>Tracheophyta</taxon>
        <taxon>Spermatophyta</taxon>
        <taxon>Magnoliopsida</taxon>
        <taxon>Liliopsida</taxon>
        <taxon>Arecaceae</taxon>
        <taxon>Arecoideae</taxon>
        <taxon>Cocoseae</taxon>
        <taxon>Attaleinae</taxon>
        <taxon>Cocos</taxon>
    </lineage>
</organism>
<reference evidence="2" key="2">
    <citation type="submission" date="2019-07" db="EMBL/GenBank/DDBJ databases">
        <authorList>
            <person name="Yang Y."/>
            <person name="Bocs S."/>
            <person name="Baudouin L."/>
        </authorList>
    </citation>
    <scope>NUCLEOTIDE SEQUENCE</scope>
    <source>
        <tissue evidence="2">Spear leaf of Hainan Tall coconut</tissue>
    </source>
</reference>
<sequence>MLVFGEVSDQNFVDDEFGGMEQSSTTYRKKRPRTAIVDRLDNDQVVPSGKSHETPSSGKNRACLNESNAECSSKACEITPSLLPVVREPPDHSKIWN</sequence>
<feature type="region of interest" description="Disordered" evidence="1">
    <location>
        <begin position="15"/>
        <end position="34"/>
    </location>
</feature>
<comment type="caution">
    <text evidence="2">The sequence shown here is derived from an EMBL/GenBank/DDBJ whole genome shotgun (WGS) entry which is preliminary data.</text>
</comment>
<keyword evidence="3" id="KW-1185">Reference proteome</keyword>
<evidence type="ECO:0000256" key="1">
    <source>
        <dbReference type="SAM" id="MobiDB-lite"/>
    </source>
</evidence>
<reference evidence="2" key="1">
    <citation type="journal article" date="2017" name="Gigascience">
        <title>The genome draft of coconut (Cocos nucifera).</title>
        <authorList>
            <person name="Xiao Y."/>
            <person name="Xu P."/>
            <person name="Fan H."/>
            <person name="Baudouin L."/>
            <person name="Xia W."/>
            <person name="Bocs S."/>
            <person name="Xu J."/>
            <person name="Li Q."/>
            <person name="Guo A."/>
            <person name="Zhou L."/>
            <person name="Li J."/>
            <person name="Wu Y."/>
            <person name="Ma Z."/>
            <person name="Armero A."/>
            <person name="Issali A.E."/>
            <person name="Liu N."/>
            <person name="Peng M."/>
            <person name="Yang Y."/>
        </authorList>
    </citation>
    <scope>NUCLEOTIDE SEQUENCE</scope>
    <source>
        <tissue evidence="2">Spear leaf of Hainan Tall coconut</tissue>
    </source>
</reference>
<evidence type="ECO:0000313" key="3">
    <source>
        <dbReference type="Proteomes" id="UP000797356"/>
    </source>
</evidence>
<name>A0A8K0HYS1_COCNU</name>
<dbReference type="OrthoDB" id="1923282at2759"/>
<evidence type="ECO:0000313" key="2">
    <source>
        <dbReference type="EMBL" id="KAG1330713.1"/>
    </source>
</evidence>
<proteinExistence type="predicted"/>
<protein>
    <submittedName>
        <fullName evidence="2">Uncharacterized protein</fullName>
    </submittedName>
</protein>
<accession>A0A8K0HYS1</accession>